<gene>
    <name evidence="4" type="ORF">C1H46_000695</name>
</gene>
<proteinExistence type="predicted"/>
<evidence type="ECO:0000313" key="4">
    <source>
        <dbReference type="EMBL" id="TQE13688.1"/>
    </source>
</evidence>
<dbReference type="EMBL" id="VIEB01000009">
    <property type="protein sequence ID" value="TQE13688.1"/>
    <property type="molecule type" value="Genomic_DNA"/>
</dbReference>
<evidence type="ECO:0000313" key="5">
    <source>
        <dbReference type="Proteomes" id="UP000315295"/>
    </source>
</evidence>
<dbReference type="Gene3D" id="2.60.120.330">
    <property type="entry name" value="B-lactam Antibiotic, Isopenicillin N Synthase, Chain"/>
    <property type="match status" value="1"/>
</dbReference>
<dbReference type="InterPro" id="IPR027443">
    <property type="entry name" value="IPNS-like_sf"/>
</dbReference>
<dbReference type="AlphaFoldDB" id="A0A540NRM6"/>
<dbReference type="Proteomes" id="UP000315295">
    <property type="component" value="Unassembled WGS sequence"/>
</dbReference>
<dbReference type="GO" id="GO:0046872">
    <property type="term" value="F:metal ion binding"/>
    <property type="evidence" value="ECO:0007669"/>
    <property type="project" value="UniProtKB-KW"/>
</dbReference>
<comment type="caution">
    <text evidence="4">The sequence shown here is derived from an EMBL/GenBank/DDBJ whole genome shotgun (WGS) entry which is preliminary data.</text>
</comment>
<name>A0A540NRM6_MALBA</name>
<evidence type="ECO:0000256" key="3">
    <source>
        <dbReference type="ARBA" id="ARBA00023004"/>
    </source>
</evidence>
<organism evidence="4 5">
    <name type="scientific">Malus baccata</name>
    <name type="common">Siberian crab apple</name>
    <name type="synonym">Pyrus baccata</name>
    <dbReference type="NCBI Taxonomy" id="106549"/>
    <lineage>
        <taxon>Eukaryota</taxon>
        <taxon>Viridiplantae</taxon>
        <taxon>Streptophyta</taxon>
        <taxon>Embryophyta</taxon>
        <taxon>Tracheophyta</taxon>
        <taxon>Spermatophyta</taxon>
        <taxon>Magnoliopsida</taxon>
        <taxon>eudicotyledons</taxon>
        <taxon>Gunneridae</taxon>
        <taxon>Pentapetalae</taxon>
        <taxon>rosids</taxon>
        <taxon>fabids</taxon>
        <taxon>Rosales</taxon>
        <taxon>Rosaceae</taxon>
        <taxon>Amygdaloideae</taxon>
        <taxon>Maleae</taxon>
        <taxon>Malus</taxon>
    </lineage>
</organism>
<dbReference type="SUPFAM" id="SSF51197">
    <property type="entry name" value="Clavaminate synthase-like"/>
    <property type="match status" value="1"/>
</dbReference>
<evidence type="ECO:0000256" key="1">
    <source>
        <dbReference type="ARBA" id="ARBA00022723"/>
    </source>
</evidence>
<accession>A0A540NRM6</accession>
<dbReference type="GO" id="GO:0016491">
    <property type="term" value="F:oxidoreductase activity"/>
    <property type="evidence" value="ECO:0007669"/>
    <property type="project" value="UniProtKB-KW"/>
</dbReference>
<dbReference type="STRING" id="106549.A0A540NRM6"/>
<evidence type="ECO:0000256" key="2">
    <source>
        <dbReference type="ARBA" id="ARBA00023002"/>
    </source>
</evidence>
<keyword evidence="5" id="KW-1185">Reference proteome</keyword>
<reference evidence="4 5" key="1">
    <citation type="journal article" date="2019" name="G3 (Bethesda)">
        <title>Sequencing of a Wild Apple (Malus baccata) Genome Unravels the Differences Between Cultivated and Wild Apple Species Regarding Disease Resistance and Cold Tolerance.</title>
        <authorList>
            <person name="Chen X."/>
        </authorList>
    </citation>
    <scope>NUCLEOTIDE SEQUENCE [LARGE SCALE GENOMIC DNA]</scope>
    <source>
        <strain evidence="5">cv. Shandingzi</strain>
        <tissue evidence="4">Leaves</tissue>
    </source>
</reference>
<protein>
    <submittedName>
        <fullName evidence="4">Uncharacterized protein</fullName>
    </submittedName>
</protein>
<keyword evidence="2" id="KW-0560">Oxidoreductase</keyword>
<dbReference type="PANTHER" id="PTHR10209">
    <property type="entry name" value="OXIDOREDUCTASE, 2OG-FE II OXYGENASE FAMILY PROTEIN"/>
    <property type="match status" value="1"/>
</dbReference>
<sequence>MIHVEATCFHENHFREVAKSVGRLVALALDLDIHFFDKPEMIGEAIAALRLLHYDGQVSDPANGIFGAGAHSDFGFITLLATDDVAGLQVRVLL</sequence>
<dbReference type="PANTHER" id="PTHR10209:SF867">
    <property type="entry name" value="2-OXOGLUTARATE (2OG) AND FE(II)-DEPENDENT OXYGENASE SUPERFAMILY PROTEIN"/>
    <property type="match status" value="1"/>
</dbReference>
<keyword evidence="1" id="KW-0479">Metal-binding</keyword>
<keyword evidence="3" id="KW-0408">Iron</keyword>